<dbReference type="Pfam" id="PF26198">
    <property type="entry name" value="Ig_SMCHD1_6th"/>
    <property type="match status" value="1"/>
</dbReference>
<dbReference type="InterPro" id="IPR058614">
    <property type="entry name" value="Ig_SMCHD1_5th"/>
</dbReference>
<dbReference type="Pfam" id="PF26195">
    <property type="entry name" value="Ig_SMCHD1_2nd"/>
    <property type="match status" value="1"/>
</dbReference>
<sequence length="1990" mass="223525">MEGASGSVAGTAKNGGAAGLTVALFDRRLERGLSEEQCLRVRGEYGSFRADICSAFGISSNETFVVCTTDRKEVTDANLSVLVQNGTTLYILTSADQLLSSATKEKIDFIPHYDTLVKSGMYEYYASEGQNPLPFALAELIDNSLSATANNPGMRNIQIRLLFDETHGKPAVAVIDNGKGMSPTQLKNWAIYRLSKFTRHVDALRDEGGYVRPPPVPRSLNSDISYFGVGGKQAVFFVGQSVRIITKTSNVQDVHEFILSKEDFEKKEKNRESIYSGFIRNRKQTDSSHILDDERYLHNLIFEEKGKSSFTAVIITGVQPVHMQYLKNFFHLWTKQLAHIYHYYIHGPKGNDLTVTKGNARPANKIDVEIFMYEKGKTLKIVNLREIMEDMQTLYINSAAESFEFKALVGGDGVVEGVMRYHPFLYDSETYPEDPYFSPSGEDFDLDDDCFIVERGARGKRPVFECFWNGRLIPYTTIEDFDWCALPKKRGLVPVECYNRISGVLFANDKFEVSTNKLTFLDLSLKLKDKNTLFTRIIKGQEQRMKIDKEFASWVKDCHTKYDKQIKYIGFVDSISRTDITSKRMQSPWSVYTAIEWDGKKYRRGQLVKTVKTIPIIYGSIERFLLHGDHESDVYATGGEVQIALEPKELYDEVKCVPIAKIDRHASIATIKKYMEEEMARFPSTISLTWPDGDALEENEEKDAGTPIGALKIEILNQKGDPMQKLPGTSHGASKKLLVELKVILHSPTGDKEIISHISQHGGKWPYWFKKMENINKLGRYTLKLQVVLNESNADTFCGRSLPCKKIDFKVVEGKPVRFSVGVLDPPFRIGVPFSIPLILQDEFGHPTSPVIGIKPVLEASGLVIEYGSLTADSEFSIRGVTATGKLNNSQGKQTFMLKVSLPGLKEDTQIVKIRLLPGHPKTLNVDPKSDVLVVENGTPLSFQIQVLDESGNTATQPKLVVQCKFTGAPNLPVYTLDCSNTGTGILTGPALRIQNPKQSPILKSKIEIPACKDVKPVEKSIKLQPSTHVAKLQILNVTGDKATQIKNQDEIEWVAGDIMQNLIFQMYDEVEREINVTSELAEKVKVNWTPHFCIDSLTEGRLPDVEVGTTVKDIRYCQVSFHDERVSLESAFTIKPLPDEPRHLICKLKGTDKLRVGEELNSQIELTLTDQFGNKIESLSSFCENSVRVSGNNLEKTNVKVTYQKDTHAMIVKGITFLSGPLGEKELCFAWRSFSSYVKLNLVAGIPVTLDLLNFPKTESITVISGKPMEKPMIIQLLDEWGNLSPESHVKLVVAKNNALKVSPLHQQKTNIEGQVNLGFLTFTALKGEYSLQFKASYNKSTLESHAVKLKVIPDPEKPARIVIKFDTGVELPAGSVFPDFVVTIVSEDDDAIKKLNPADCSMKMWKNQNSGGRMPANASTFQCSKSRDGDKEGCFYFRDKRIPDRIGIYCVLFLFMVEKNNTLYSDQLTVEVVPNQPVKLVLLPQPATPAVSNVKDESSRTLVKNLWLKTVDEHNNVAGTNLNGKIIARIKCSTGDLEIPQFESKVDHIVFPFNNGSAEINKLILAENSPGNDSTEYQITFSLVSPSIEEIALDPYCLPFMFCNDVRKQQQLTELTKEKDRLSLSIEAYKCLFDTKAQLVKEIECQATEAKAKEAHLMAELKKMQIGIPHQNPVEQIDAVVQQKTSQRELLLNQPRRTCSLPPYPMGSSDVLGKIAHLALIEDDEAAKVISWHLASDMDCVVTLTTEAARKIYKESQGRQQVLPLDSIYQKNLPMWGRPLPHVRNGKNSFTPPGNPIFARDLFVFPENTDNCQKVFGMLLGDTILLDMLDDANSYRKQLVQFAYCPTLLTREGDRIRSNGKFGGLQNKAPTIDKMRGMVFGAPLPRMYDQLHNEISILQQYKSALLKASSVNEELNIQRETMRSPEMRKQKEEYEEQEKKLKNIENKLGMTPKNRNKSSDVTVTNGDPTDCPIPRKRMRKENGKRNSR</sequence>
<dbReference type="GO" id="GO:0005524">
    <property type="term" value="F:ATP binding"/>
    <property type="evidence" value="ECO:0007669"/>
    <property type="project" value="InterPro"/>
</dbReference>
<evidence type="ECO:0000313" key="5">
    <source>
        <dbReference type="Ensembl" id="ENSLLEP00000033563.1"/>
    </source>
</evidence>
<evidence type="ECO:0000259" key="4">
    <source>
        <dbReference type="SMART" id="SM00968"/>
    </source>
</evidence>
<dbReference type="InterPro" id="IPR055109">
    <property type="entry name" value="SMCHD1_S5"/>
</dbReference>
<feature type="domain" description="SMC hinge" evidence="4">
    <location>
        <begin position="1711"/>
        <end position="1838"/>
    </location>
</feature>
<dbReference type="Pfam" id="PF06470">
    <property type="entry name" value="SMC_hinge"/>
    <property type="match status" value="1"/>
</dbReference>
<dbReference type="InterPro" id="IPR058616">
    <property type="entry name" value="Ig_SMCHD1_8th"/>
</dbReference>
<gene>
    <name evidence="5" type="primary">SMCHD1</name>
</gene>
<dbReference type="InterPro" id="IPR010935">
    <property type="entry name" value="SMC_hinge"/>
</dbReference>
<dbReference type="InterPro" id="IPR038892">
    <property type="entry name" value="SMCHD1"/>
</dbReference>
<dbReference type="GO" id="GO:0006302">
    <property type="term" value="P:double-strand break repair"/>
    <property type="evidence" value="ECO:0007669"/>
    <property type="project" value="InterPro"/>
</dbReference>
<dbReference type="Pfam" id="PF26196">
    <property type="entry name" value="Ig_SMCHD1_4th"/>
    <property type="match status" value="1"/>
</dbReference>
<name>A0A8C5Q7B3_9ANUR</name>
<dbReference type="InterPro" id="IPR036890">
    <property type="entry name" value="HATPase_C_sf"/>
</dbReference>
<dbReference type="Pfam" id="PF26194">
    <property type="entry name" value="Ig_SMCHD1_1st"/>
    <property type="match status" value="1"/>
</dbReference>
<dbReference type="GeneTree" id="ENSGT00390000006950"/>
<dbReference type="Ensembl" id="ENSLLET00000034838.1">
    <property type="protein sequence ID" value="ENSLLEP00000033563.1"/>
    <property type="gene ID" value="ENSLLEG00000021224.1"/>
</dbReference>
<keyword evidence="2" id="KW-0158">Chromosome</keyword>
<dbReference type="PANTHER" id="PTHR22640:SF2">
    <property type="entry name" value="STRUCTURAL MAINTENANCE OF CHROMOSOMES FLEXIBLE HINGE DOMAIN-CONTAINING PROTEIN 1"/>
    <property type="match status" value="1"/>
</dbReference>
<dbReference type="InterPro" id="IPR036277">
    <property type="entry name" value="SMC_hinge_sf"/>
</dbReference>
<dbReference type="Pfam" id="PF13589">
    <property type="entry name" value="HATPase_c_3"/>
    <property type="match status" value="1"/>
</dbReference>
<evidence type="ECO:0000313" key="6">
    <source>
        <dbReference type="Proteomes" id="UP000694569"/>
    </source>
</evidence>
<evidence type="ECO:0000256" key="2">
    <source>
        <dbReference type="ARBA" id="ARBA00022454"/>
    </source>
</evidence>
<dbReference type="PANTHER" id="PTHR22640">
    <property type="entry name" value="STRUCTURAL MAINTENANCE OF CHROMOSOMES FLEXIBLE HINGE DOMAIN-CONTAINING PROTEIN 1"/>
    <property type="match status" value="1"/>
</dbReference>
<keyword evidence="6" id="KW-1185">Reference proteome</keyword>
<dbReference type="GO" id="GO:0005694">
    <property type="term" value="C:chromosome"/>
    <property type="evidence" value="ECO:0007669"/>
    <property type="project" value="UniProtKB-SubCell"/>
</dbReference>
<feature type="compositionally biased region" description="Basic and acidic residues" evidence="3">
    <location>
        <begin position="1923"/>
        <end position="1947"/>
    </location>
</feature>
<evidence type="ECO:0000256" key="3">
    <source>
        <dbReference type="SAM" id="MobiDB-lite"/>
    </source>
</evidence>
<dbReference type="Gene3D" id="3.30.70.1620">
    <property type="match status" value="1"/>
</dbReference>
<organism evidence="5 6">
    <name type="scientific">Leptobrachium leishanense</name>
    <name type="common">Leishan spiny toad</name>
    <dbReference type="NCBI Taxonomy" id="445787"/>
    <lineage>
        <taxon>Eukaryota</taxon>
        <taxon>Metazoa</taxon>
        <taxon>Chordata</taxon>
        <taxon>Craniata</taxon>
        <taxon>Vertebrata</taxon>
        <taxon>Euteleostomi</taxon>
        <taxon>Amphibia</taxon>
        <taxon>Batrachia</taxon>
        <taxon>Anura</taxon>
        <taxon>Pelobatoidea</taxon>
        <taxon>Megophryidae</taxon>
        <taxon>Leptobrachium</taxon>
    </lineage>
</organism>
<proteinExistence type="predicted"/>
<dbReference type="Gene3D" id="3.30.565.10">
    <property type="entry name" value="Histidine kinase-like ATPase, C-terminal domain"/>
    <property type="match status" value="1"/>
</dbReference>
<dbReference type="Gene3D" id="1.20.1060.20">
    <property type="match status" value="1"/>
</dbReference>
<comment type="subcellular location">
    <subcellularLocation>
        <location evidence="1">Chromosome</location>
    </subcellularLocation>
</comment>
<dbReference type="Pfam" id="PF26201">
    <property type="entry name" value="Ig_SMCHD1_7th"/>
    <property type="match status" value="1"/>
</dbReference>
<accession>A0A8C5Q7B3</accession>
<dbReference type="Proteomes" id="UP000694569">
    <property type="component" value="Unplaced"/>
</dbReference>
<reference evidence="5" key="2">
    <citation type="submission" date="2025-09" db="UniProtKB">
        <authorList>
            <consortium name="Ensembl"/>
        </authorList>
    </citation>
    <scope>IDENTIFICATION</scope>
</reference>
<protein>
    <submittedName>
        <fullName evidence="5">Structural maintenance of chromosomes flexible hinge domain containing 1</fullName>
    </submittedName>
</protein>
<dbReference type="SUPFAM" id="SSF75553">
    <property type="entry name" value="Smc hinge domain"/>
    <property type="match status" value="1"/>
</dbReference>
<dbReference type="InterPro" id="IPR058617">
    <property type="entry name" value="Ig_SMCHD1_7th"/>
</dbReference>
<dbReference type="SMART" id="SM00968">
    <property type="entry name" value="SMC_hinge"/>
    <property type="match status" value="1"/>
</dbReference>
<dbReference type="GO" id="GO:0051276">
    <property type="term" value="P:chromosome organization"/>
    <property type="evidence" value="ECO:0007669"/>
    <property type="project" value="InterPro"/>
</dbReference>
<evidence type="ECO:0000256" key="1">
    <source>
        <dbReference type="ARBA" id="ARBA00004286"/>
    </source>
</evidence>
<dbReference type="OrthoDB" id="10036779at2759"/>
<dbReference type="Pfam" id="PF22899">
    <property type="entry name" value="SMCHD1_S5"/>
    <property type="match status" value="1"/>
</dbReference>
<dbReference type="Pfam" id="PF26197">
    <property type="entry name" value="Ig_SMCHD1_5th"/>
    <property type="match status" value="1"/>
</dbReference>
<reference evidence="5" key="1">
    <citation type="submission" date="2025-08" db="UniProtKB">
        <authorList>
            <consortium name="Ensembl"/>
        </authorList>
    </citation>
    <scope>IDENTIFICATION</scope>
</reference>
<dbReference type="Pfam" id="PF26199">
    <property type="entry name" value="Ig_SMCHD1_8th"/>
    <property type="match status" value="1"/>
</dbReference>
<dbReference type="InterPro" id="IPR058615">
    <property type="entry name" value="Ig_SMCHD1_6th"/>
</dbReference>
<dbReference type="SUPFAM" id="SSF55874">
    <property type="entry name" value="ATPase domain of HSP90 chaperone/DNA topoisomerase II/histidine kinase"/>
    <property type="match status" value="1"/>
</dbReference>
<dbReference type="InterPro" id="IPR058612">
    <property type="entry name" value="Ig_SMCHD1_2nd"/>
</dbReference>
<dbReference type="InterPro" id="IPR058611">
    <property type="entry name" value="Ig_SMCHD1_1st"/>
</dbReference>
<feature type="region of interest" description="Disordered" evidence="3">
    <location>
        <begin position="1923"/>
        <end position="1990"/>
    </location>
</feature>
<dbReference type="InterPro" id="IPR058613">
    <property type="entry name" value="Ig_SMCHD1_4th"/>
</dbReference>